<reference evidence="1" key="1">
    <citation type="submission" date="2022-05" db="EMBL/GenBank/DDBJ databases">
        <title>The Musa troglodytarum L. genome provides insights into the mechanism of non-climacteric behaviour and enrichment of carotenoids.</title>
        <authorList>
            <person name="Wang J."/>
        </authorList>
    </citation>
    <scope>NUCLEOTIDE SEQUENCE</scope>
    <source>
        <tissue evidence="1">Leaf</tissue>
    </source>
</reference>
<evidence type="ECO:0000313" key="2">
    <source>
        <dbReference type="Proteomes" id="UP001055439"/>
    </source>
</evidence>
<proteinExistence type="predicted"/>
<gene>
    <name evidence="1" type="ORF">MUK42_34836</name>
</gene>
<evidence type="ECO:0000313" key="1">
    <source>
        <dbReference type="EMBL" id="URD71961.1"/>
    </source>
</evidence>
<dbReference type="SUPFAM" id="SSF51621">
    <property type="entry name" value="Phosphoenolpyruvate/pyruvate domain"/>
    <property type="match status" value="1"/>
</dbReference>
<dbReference type="OrthoDB" id="1919694at2759"/>
<dbReference type="EMBL" id="CP097502">
    <property type="protein sequence ID" value="URD71961.1"/>
    <property type="molecule type" value="Genomic_DNA"/>
</dbReference>
<evidence type="ECO:0008006" key="3">
    <source>
        <dbReference type="Google" id="ProtNLM"/>
    </source>
</evidence>
<dbReference type="Gene3D" id="3.20.20.60">
    <property type="entry name" value="Phosphoenolpyruvate-binding domains"/>
    <property type="match status" value="1"/>
</dbReference>
<organism evidence="1 2">
    <name type="scientific">Musa troglodytarum</name>
    <name type="common">fe'i banana</name>
    <dbReference type="NCBI Taxonomy" id="320322"/>
    <lineage>
        <taxon>Eukaryota</taxon>
        <taxon>Viridiplantae</taxon>
        <taxon>Streptophyta</taxon>
        <taxon>Embryophyta</taxon>
        <taxon>Tracheophyta</taxon>
        <taxon>Spermatophyta</taxon>
        <taxon>Magnoliopsida</taxon>
        <taxon>Liliopsida</taxon>
        <taxon>Zingiberales</taxon>
        <taxon>Musaceae</taxon>
        <taxon>Musa</taxon>
    </lineage>
</organism>
<protein>
    <recommendedName>
        <fullName evidence="3">Pyruvate kinase</fullName>
    </recommendedName>
</protein>
<accession>A0A9E7E7U7</accession>
<dbReference type="InterPro" id="IPR015813">
    <property type="entry name" value="Pyrv/PenolPyrv_kinase-like_dom"/>
</dbReference>
<dbReference type="InterPro" id="IPR040442">
    <property type="entry name" value="Pyrv_kinase-like_dom_sf"/>
</dbReference>
<dbReference type="AlphaFoldDB" id="A0A9E7E7U7"/>
<name>A0A9E7E7U7_9LILI</name>
<dbReference type="Proteomes" id="UP001055439">
    <property type="component" value="Chromosome 1"/>
</dbReference>
<sequence length="67" mass="7548">MIWKLAEAGMNVARLNMSHGDYASHQRSSISCLTPWQGLKKQETKPTNLASIKTHARIKEPKQTSKI</sequence>
<dbReference type="GO" id="GO:0003824">
    <property type="term" value="F:catalytic activity"/>
    <property type="evidence" value="ECO:0007669"/>
    <property type="project" value="InterPro"/>
</dbReference>
<keyword evidence="2" id="KW-1185">Reference proteome</keyword>